<feature type="compositionally biased region" description="Polar residues" evidence="1">
    <location>
        <begin position="16"/>
        <end position="29"/>
    </location>
</feature>
<evidence type="ECO:0000313" key="2">
    <source>
        <dbReference type="EMBL" id="KAK8008167.1"/>
    </source>
</evidence>
<dbReference type="EMBL" id="JAQQWI010000016">
    <property type="protein sequence ID" value="KAK8008167.1"/>
    <property type="molecule type" value="Genomic_DNA"/>
</dbReference>
<evidence type="ECO:0000313" key="3">
    <source>
        <dbReference type="Proteomes" id="UP001396898"/>
    </source>
</evidence>
<sequence>MTTTYRSYAYLNIVHGSSQQQQHKMSRTMTPAFELPPPTPPPTRPATPDSMSSNASSDQQEVSSPSSTEHQQQQQPQPQQPPALPPLSFSQFSPGPLFGPPPPHPAAPTTATDLPRTPPRTRASGQTVPQPALRPLDFYFGPHLNNDLKRRRAVHEYMLCRMTQDLTALYIQRALLALALLRPLPPPPSPSAPLTSASSSPETLLTALLVTELLTLLQRQATLRAAALRTVRTMWSLGLPSRTVARADAFVRGTPPPPPSSSSTSALRHAAPYRRSLAERFRAVYGASYRDYRRHSYYPHSFRRNGNHASWCYHLGLNEFEIGP</sequence>
<proteinExistence type="predicted"/>
<organism evidence="2 3">
    <name type="scientific">Apiospora marii</name>
    <dbReference type="NCBI Taxonomy" id="335849"/>
    <lineage>
        <taxon>Eukaryota</taxon>
        <taxon>Fungi</taxon>
        <taxon>Dikarya</taxon>
        <taxon>Ascomycota</taxon>
        <taxon>Pezizomycotina</taxon>
        <taxon>Sordariomycetes</taxon>
        <taxon>Xylariomycetidae</taxon>
        <taxon>Amphisphaeriales</taxon>
        <taxon>Apiosporaceae</taxon>
        <taxon>Apiospora</taxon>
    </lineage>
</organism>
<name>A0ABR1RC47_9PEZI</name>
<accession>A0ABR1RC47</accession>
<protein>
    <submittedName>
        <fullName evidence="2">Uncharacterized protein</fullName>
    </submittedName>
</protein>
<comment type="caution">
    <text evidence="2">The sequence shown here is derived from an EMBL/GenBank/DDBJ whole genome shotgun (WGS) entry which is preliminary data.</text>
</comment>
<reference evidence="2 3" key="1">
    <citation type="submission" date="2023-01" db="EMBL/GenBank/DDBJ databases">
        <title>Analysis of 21 Apiospora genomes using comparative genomics revels a genus with tremendous synthesis potential of carbohydrate active enzymes and secondary metabolites.</title>
        <authorList>
            <person name="Sorensen T."/>
        </authorList>
    </citation>
    <scope>NUCLEOTIDE SEQUENCE [LARGE SCALE GENOMIC DNA]</scope>
    <source>
        <strain evidence="2 3">CBS 20057</strain>
    </source>
</reference>
<gene>
    <name evidence="2" type="ORF">PG991_010718</name>
</gene>
<feature type="compositionally biased region" description="Low complexity" evidence="1">
    <location>
        <begin position="86"/>
        <end position="96"/>
    </location>
</feature>
<feature type="compositionally biased region" description="Pro residues" evidence="1">
    <location>
        <begin position="97"/>
        <end position="106"/>
    </location>
</feature>
<keyword evidence="3" id="KW-1185">Reference proteome</keyword>
<feature type="compositionally biased region" description="Pro residues" evidence="1">
    <location>
        <begin position="34"/>
        <end position="45"/>
    </location>
</feature>
<evidence type="ECO:0000256" key="1">
    <source>
        <dbReference type="SAM" id="MobiDB-lite"/>
    </source>
</evidence>
<feature type="region of interest" description="Disordered" evidence="1">
    <location>
        <begin position="16"/>
        <end position="134"/>
    </location>
</feature>
<dbReference type="Proteomes" id="UP001396898">
    <property type="component" value="Unassembled WGS sequence"/>
</dbReference>
<feature type="compositionally biased region" description="Low complexity" evidence="1">
    <location>
        <begin position="56"/>
        <end position="77"/>
    </location>
</feature>